<feature type="transmembrane region" description="Helical" evidence="6">
    <location>
        <begin position="331"/>
        <end position="350"/>
    </location>
</feature>
<feature type="transmembrane region" description="Helical" evidence="6">
    <location>
        <begin position="268"/>
        <end position="287"/>
    </location>
</feature>
<evidence type="ECO:0000256" key="5">
    <source>
        <dbReference type="SAM" id="MobiDB-lite"/>
    </source>
</evidence>
<feature type="region of interest" description="Disordered" evidence="5">
    <location>
        <begin position="382"/>
        <end position="418"/>
    </location>
</feature>
<feature type="transmembrane region" description="Helical" evidence="6">
    <location>
        <begin position="356"/>
        <end position="374"/>
    </location>
</feature>
<keyword evidence="3 6" id="KW-1133">Transmembrane helix</keyword>
<feature type="domain" description="EamA" evidence="7">
    <location>
        <begin position="62"/>
        <end position="204"/>
    </location>
</feature>
<evidence type="ECO:0000256" key="4">
    <source>
        <dbReference type="ARBA" id="ARBA00023136"/>
    </source>
</evidence>
<evidence type="ECO:0000256" key="6">
    <source>
        <dbReference type="SAM" id="Phobius"/>
    </source>
</evidence>
<dbReference type="EMBL" id="ML121539">
    <property type="protein sequence ID" value="RPB24987.1"/>
    <property type="molecule type" value="Genomic_DNA"/>
</dbReference>
<feature type="domain" description="EamA" evidence="7">
    <location>
        <begin position="243"/>
        <end position="373"/>
    </location>
</feature>
<dbReference type="Proteomes" id="UP000267821">
    <property type="component" value="Unassembled WGS sequence"/>
</dbReference>
<feature type="transmembrane region" description="Helical" evidence="6">
    <location>
        <begin position="63"/>
        <end position="84"/>
    </location>
</feature>
<evidence type="ECO:0000259" key="7">
    <source>
        <dbReference type="Pfam" id="PF00892"/>
    </source>
</evidence>
<feature type="transmembrane region" description="Helical" evidence="6">
    <location>
        <begin position="96"/>
        <end position="118"/>
    </location>
</feature>
<dbReference type="PANTHER" id="PTHR22911:SF6">
    <property type="entry name" value="SOLUTE CARRIER FAMILY 35 MEMBER G1"/>
    <property type="match status" value="1"/>
</dbReference>
<protein>
    <recommendedName>
        <fullName evidence="7">EamA domain-containing protein</fullName>
    </recommendedName>
</protein>
<sequence length="418" mass="45080">MDQEISRLLAGSGAATSEEEIAEATTIARQYGSVDVPPDSRVVGDEPAPVRSRSGAFFHDNRGLFFLAVAQLFGGIMGMLTRLLETSLPSGQRYHALQILFARMIITWLCCMIWMWWTKVPHMPLGQRQIRGLLVARGTAGFIGVFGLYYSLSYLPLPDATVITFLIPTMMSFVCSIMPSLKEPFTTQEKAGGLISFVGVILIARPTFMFHSRTIHNTLVSIAPVKTPYVSPHQRTLAVAVALVGVLGAASAYSIIRVIGHRAHPLISVTYFAAMTTICSLIGLFTIPSVGGILVPQGLLEWGLLFGLGISGFLLQFLLTKGLQLEKAGRAGSLVYTQMIWAVIFEWLVWGNAVSGLSLVGAALILGGAAWVNLQKWRGAGKETGKKARSGSVGGRSIEGDAAEAAMEHDGLQREEEA</sequence>
<keyword evidence="9" id="KW-1185">Reference proteome</keyword>
<reference evidence="8 9" key="1">
    <citation type="journal article" date="2018" name="Nat. Ecol. Evol.">
        <title>Pezizomycetes genomes reveal the molecular basis of ectomycorrhizal truffle lifestyle.</title>
        <authorList>
            <person name="Murat C."/>
            <person name="Payen T."/>
            <person name="Noel B."/>
            <person name="Kuo A."/>
            <person name="Morin E."/>
            <person name="Chen J."/>
            <person name="Kohler A."/>
            <person name="Krizsan K."/>
            <person name="Balestrini R."/>
            <person name="Da Silva C."/>
            <person name="Montanini B."/>
            <person name="Hainaut M."/>
            <person name="Levati E."/>
            <person name="Barry K.W."/>
            <person name="Belfiori B."/>
            <person name="Cichocki N."/>
            <person name="Clum A."/>
            <person name="Dockter R.B."/>
            <person name="Fauchery L."/>
            <person name="Guy J."/>
            <person name="Iotti M."/>
            <person name="Le Tacon F."/>
            <person name="Lindquist E.A."/>
            <person name="Lipzen A."/>
            <person name="Malagnac F."/>
            <person name="Mello A."/>
            <person name="Molinier V."/>
            <person name="Miyauchi S."/>
            <person name="Poulain J."/>
            <person name="Riccioni C."/>
            <person name="Rubini A."/>
            <person name="Sitrit Y."/>
            <person name="Splivallo R."/>
            <person name="Traeger S."/>
            <person name="Wang M."/>
            <person name="Zifcakova L."/>
            <person name="Wipf D."/>
            <person name="Zambonelli A."/>
            <person name="Paolocci F."/>
            <person name="Nowrousian M."/>
            <person name="Ottonello S."/>
            <person name="Baldrian P."/>
            <person name="Spatafora J.W."/>
            <person name="Henrissat B."/>
            <person name="Nagy L.G."/>
            <person name="Aury J.M."/>
            <person name="Wincker P."/>
            <person name="Grigoriev I.V."/>
            <person name="Bonfante P."/>
            <person name="Martin F.M."/>
        </authorList>
    </citation>
    <scope>NUCLEOTIDE SEQUENCE [LARGE SCALE GENOMIC DNA]</scope>
    <source>
        <strain evidence="8 9">ATCC MYA-4762</strain>
    </source>
</reference>
<evidence type="ECO:0000256" key="1">
    <source>
        <dbReference type="ARBA" id="ARBA00004141"/>
    </source>
</evidence>
<feature type="compositionally biased region" description="Basic and acidic residues" evidence="5">
    <location>
        <begin position="406"/>
        <end position="418"/>
    </location>
</feature>
<keyword evidence="4 6" id="KW-0472">Membrane</keyword>
<comment type="subcellular location">
    <subcellularLocation>
        <location evidence="1">Membrane</location>
        <topology evidence="1">Multi-pass membrane protein</topology>
    </subcellularLocation>
</comment>
<gene>
    <name evidence="8" type="ORF">L211DRAFT_836847</name>
</gene>
<evidence type="ECO:0000256" key="3">
    <source>
        <dbReference type="ARBA" id="ARBA00022989"/>
    </source>
</evidence>
<dbReference type="InterPro" id="IPR037185">
    <property type="entry name" value="EmrE-like"/>
</dbReference>
<dbReference type="PANTHER" id="PTHR22911">
    <property type="entry name" value="ACYL-MALONYL CONDENSING ENZYME-RELATED"/>
    <property type="match status" value="1"/>
</dbReference>
<accession>A0A3N4LPY4</accession>
<name>A0A3N4LPY4_9PEZI</name>
<dbReference type="OrthoDB" id="306876at2759"/>
<evidence type="ECO:0000256" key="2">
    <source>
        <dbReference type="ARBA" id="ARBA00022692"/>
    </source>
</evidence>
<dbReference type="GO" id="GO:0016020">
    <property type="term" value="C:membrane"/>
    <property type="evidence" value="ECO:0007669"/>
    <property type="project" value="UniProtKB-SubCell"/>
</dbReference>
<dbReference type="InterPro" id="IPR000620">
    <property type="entry name" value="EamA_dom"/>
</dbReference>
<feature type="transmembrane region" description="Helical" evidence="6">
    <location>
        <begin position="299"/>
        <end position="319"/>
    </location>
</feature>
<dbReference type="AlphaFoldDB" id="A0A3N4LPY4"/>
<feature type="transmembrane region" description="Helical" evidence="6">
    <location>
        <begin position="130"/>
        <end position="150"/>
    </location>
</feature>
<feature type="transmembrane region" description="Helical" evidence="6">
    <location>
        <begin position="237"/>
        <end position="256"/>
    </location>
</feature>
<keyword evidence="2 6" id="KW-0812">Transmembrane</keyword>
<dbReference type="Pfam" id="PF00892">
    <property type="entry name" value="EamA"/>
    <property type="match status" value="2"/>
</dbReference>
<evidence type="ECO:0000313" key="8">
    <source>
        <dbReference type="EMBL" id="RPB24987.1"/>
    </source>
</evidence>
<evidence type="ECO:0000313" key="9">
    <source>
        <dbReference type="Proteomes" id="UP000267821"/>
    </source>
</evidence>
<organism evidence="8 9">
    <name type="scientific">Terfezia boudieri ATCC MYA-4762</name>
    <dbReference type="NCBI Taxonomy" id="1051890"/>
    <lineage>
        <taxon>Eukaryota</taxon>
        <taxon>Fungi</taxon>
        <taxon>Dikarya</taxon>
        <taxon>Ascomycota</taxon>
        <taxon>Pezizomycotina</taxon>
        <taxon>Pezizomycetes</taxon>
        <taxon>Pezizales</taxon>
        <taxon>Pezizaceae</taxon>
        <taxon>Terfezia</taxon>
    </lineage>
</organism>
<feature type="transmembrane region" description="Helical" evidence="6">
    <location>
        <begin position="193"/>
        <end position="211"/>
    </location>
</feature>
<proteinExistence type="predicted"/>
<dbReference type="SUPFAM" id="SSF103481">
    <property type="entry name" value="Multidrug resistance efflux transporter EmrE"/>
    <property type="match status" value="2"/>
</dbReference>
<feature type="transmembrane region" description="Helical" evidence="6">
    <location>
        <begin position="162"/>
        <end position="181"/>
    </location>
</feature>
<dbReference type="InParanoid" id="A0A3N4LPY4"/>
<dbReference type="FunCoup" id="A0A3N4LPY4">
    <property type="interactions" value="120"/>
</dbReference>
<dbReference type="STRING" id="1051890.A0A3N4LPY4"/>